<accession>A0AAV3YX34</accession>
<protein>
    <submittedName>
        <fullName evidence="1">Uncharacterized protein</fullName>
    </submittedName>
</protein>
<name>A0AAV3YX34_9GAST</name>
<dbReference type="AlphaFoldDB" id="A0AAV3YX34"/>
<evidence type="ECO:0000313" key="1">
    <source>
        <dbReference type="EMBL" id="GFN86935.1"/>
    </source>
</evidence>
<dbReference type="Proteomes" id="UP000735302">
    <property type="component" value="Unassembled WGS sequence"/>
</dbReference>
<comment type="caution">
    <text evidence="1">The sequence shown here is derived from an EMBL/GenBank/DDBJ whole genome shotgun (WGS) entry which is preliminary data.</text>
</comment>
<gene>
    <name evidence="1" type="ORF">PoB_001344100</name>
</gene>
<organism evidence="1 2">
    <name type="scientific">Plakobranchus ocellatus</name>
    <dbReference type="NCBI Taxonomy" id="259542"/>
    <lineage>
        <taxon>Eukaryota</taxon>
        <taxon>Metazoa</taxon>
        <taxon>Spiralia</taxon>
        <taxon>Lophotrochozoa</taxon>
        <taxon>Mollusca</taxon>
        <taxon>Gastropoda</taxon>
        <taxon>Heterobranchia</taxon>
        <taxon>Euthyneura</taxon>
        <taxon>Panpulmonata</taxon>
        <taxon>Sacoglossa</taxon>
        <taxon>Placobranchoidea</taxon>
        <taxon>Plakobranchidae</taxon>
        <taxon>Plakobranchus</taxon>
    </lineage>
</organism>
<sequence>MCKAVEPQPASEDVFTLWQNYYKHKIETWLEEDQRRCLNEYRDKYPGAHAHGNSANPGCTCAYIRLQPQVMDNLKEDVRTQKPNKLYRKADVLYGYKKNTGKKGME</sequence>
<dbReference type="EMBL" id="BLXT01001622">
    <property type="protein sequence ID" value="GFN86935.1"/>
    <property type="molecule type" value="Genomic_DNA"/>
</dbReference>
<evidence type="ECO:0000313" key="2">
    <source>
        <dbReference type="Proteomes" id="UP000735302"/>
    </source>
</evidence>
<keyword evidence="2" id="KW-1185">Reference proteome</keyword>
<proteinExistence type="predicted"/>
<reference evidence="1 2" key="1">
    <citation type="journal article" date="2021" name="Elife">
        <title>Chloroplast acquisition without the gene transfer in kleptoplastic sea slugs, Plakobranchus ocellatus.</title>
        <authorList>
            <person name="Maeda T."/>
            <person name="Takahashi S."/>
            <person name="Yoshida T."/>
            <person name="Shimamura S."/>
            <person name="Takaki Y."/>
            <person name="Nagai Y."/>
            <person name="Toyoda A."/>
            <person name="Suzuki Y."/>
            <person name="Arimoto A."/>
            <person name="Ishii H."/>
            <person name="Satoh N."/>
            <person name="Nishiyama T."/>
            <person name="Hasebe M."/>
            <person name="Maruyama T."/>
            <person name="Minagawa J."/>
            <person name="Obokata J."/>
            <person name="Shigenobu S."/>
        </authorList>
    </citation>
    <scope>NUCLEOTIDE SEQUENCE [LARGE SCALE GENOMIC DNA]</scope>
</reference>